<feature type="non-terminal residue" evidence="7">
    <location>
        <position position="1"/>
    </location>
</feature>
<keyword evidence="5" id="KW-0472">Membrane</keyword>
<organism evidence="7 8">
    <name type="scientific">Teladorsagia circumcincta</name>
    <name type="common">Brown stomach worm</name>
    <name type="synonym">Ostertagia circumcincta</name>
    <dbReference type="NCBI Taxonomy" id="45464"/>
    <lineage>
        <taxon>Eukaryota</taxon>
        <taxon>Metazoa</taxon>
        <taxon>Ecdysozoa</taxon>
        <taxon>Nematoda</taxon>
        <taxon>Chromadorea</taxon>
        <taxon>Rhabditida</taxon>
        <taxon>Rhabditina</taxon>
        <taxon>Rhabditomorpha</taxon>
        <taxon>Strongyloidea</taxon>
        <taxon>Trichostrongylidae</taxon>
        <taxon>Teladorsagia</taxon>
    </lineage>
</organism>
<dbReference type="Proteomes" id="UP000230423">
    <property type="component" value="Unassembled WGS sequence"/>
</dbReference>
<reference evidence="7 8" key="1">
    <citation type="submission" date="2015-09" db="EMBL/GenBank/DDBJ databases">
        <title>Draft genome of the parasitic nematode Teladorsagia circumcincta isolate WARC Sus (inbred).</title>
        <authorList>
            <person name="Mitreva M."/>
        </authorList>
    </citation>
    <scope>NUCLEOTIDE SEQUENCE [LARGE SCALE GENOMIC DNA]</scope>
    <source>
        <strain evidence="7 8">S</strain>
    </source>
</reference>
<keyword evidence="4" id="KW-1133">Transmembrane helix</keyword>
<dbReference type="Pfam" id="PF01490">
    <property type="entry name" value="Aa_trans"/>
    <property type="match status" value="1"/>
</dbReference>
<dbReference type="AlphaFoldDB" id="A0A2G9TR35"/>
<name>A0A2G9TR35_TELCI</name>
<comment type="subcellular location">
    <subcellularLocation>
        <location evidence="1">Membrane</location>
    </subcellularLocation>
</comment>
<keyword evidence="2" id="KW-0813">Transport</keyword>
<evidence type="ECO:0000256" key="4">
    <source>
        <dbReference type="ARBA" id="ARBA00022989"/>
    </source>
</evidence>
<accession>A0A2G9TR35</accession>
<evidence type="ECO:0000256" key="5">
    <source>
        <dbReference type="ARBA" id="ARBA00023136"/>
    </source>
</evidence>
<evidence type="ECO:0000313" key="7">
    <source>
        <dbReference type="EMBL" id="PIO60397.1"/>
    </source>
</evidence>
<proteinExistence type="predicted"/>
<gene>
    <name evidence="7" type="ORF">TELCIR_18105</name>
</gene>
<keyword evidence="8" id="KW-1185">Reference proteome</keyword>
<evidence type="ECO:0000256" key="1">
    <source>
        <dbReference type="ARBA" id="ARBA00004370"/>
    </source>
</evidence>
<dbReference type="OrthoDB" id="655540at2759"/>
<evidence type="ECO:0000259" key="6">
    <source>
        <dbReference type="Pfam" id="PF01490"/>
    </source>
</evidence>
<feature type="domain" description="Amino acid transporter transmembrane" evidence="6">
    <location>
        <begin position="3"/>
        <end position="102"/>
    </location>
</feature>
<dbReference type="EMBL" id="KZ355555">
    <property type="protein sequence ID" value="PIO60397.1"/>
    <property type="molecule type" value="Genomic_DNA"/>
</dbReference>
<evidence type="ECO:0000256" key="2">
    <source>
        <dbReference type="ARBA" id="ARBA00022448"/>
    </source>
</evidence>
<sequence>MGVMYGPVCIMGYLTYHDSIRDSIIPSIQTVWIQQAINILITVHCILTLTIVFNPLNQELEDLFHCPHHFGWQRALIRTVTMLAVAFVAESIPNFGPLLDLFVFGLIGGAAATFSAIVELTSTNFLLPCYVSPFVNKKHPNDNGASVYCCGPYQNLTHNGLINQCVPMPSKPFY</sequence>
<dbReference type="InterPro" id="IPR013057">
    <property type="entry name" value="AA_transpt_TM"/>
</dbReference>
<dbReference type="PANTHER" id="PTHR48017">
    <property type="entry name" value="OS05G0424000 PROTEIN-RELATED"/>
    <property type="match status" value="1"/>
</dbReference>
<protein>
    <recommendedName>
        <fullName evidence="6">Amino acid transporter transmembrane domain-containing protein</fullName>
    </recommendedName>
</protein>
<keyword evidence="3" id="KW-0812">Transmembrane</keyword>
<evidence type="ECO:0000256" key="3">
    <source>
        <dbReference type="ARBA" id="ARBA00022692"/>
    </source>
</evidence>
<evidence type="ECO:0000313" key="8">
    <source>
        <dbReference type="Proteomes" id="UP000230423"/>
    </source>
</evidence>
<dbReference type="GO" id="GO:0016020">
    <property type="term" value="C:membrane"/>
    <property type="evidence" value="ECO:0007669"/>
    <property type="project" value="UniProtKB-SubCell"/>
</dbReference>